<feature type="chain" id="PRO_5010354104" evidence="1">
    <location>
        <begin position="26"/>
        <end position="305"/>
    </location>
</feature>
<keyword evidence="3" id="KW-1185">Reference proteome</keyword>
<dbReference type="STRING" id="561176.SAMN04488561_0747"/>
<organism evidence="2 3">
    <name type="scientific">Jiangella alba</name>
    <dbReference type="NCBI Taxonomy" id="561176"/>
    <lineage>
        <taxon>Bacteria</taxon>
        <taxon>Bacillati</taxon>
        <taxon>Actinomycetota</taxon>
        <taxon>Actinomycetes</taxon>
        <taxon>Jiangellales</taxon>
        <taxon>Jiangellaceae</taxon>
        <taxon>Jiangella</taxon>
    </lineage>
</organism>
<dbReference type="Proteomes" id="UP000181980">
    <property type="component" value="Unassembled WGS sequence"/>
</dbReference>
<dbReference type="EMBL" id="FNUC01000003">
    <property type="protein sequence ID" value="SEE22748.1"/>
    <property type="molecule type" value="Genomic_DNA"/>
</dbReference>
<reference evidence="3" key="1">
    <citation type="submission" date="2016-10" db="EMBL/GenBank/DDBJ databases">
        <authorList>
            <person name="Varghese N."/>
            <person name="Submissions S."/>
        </authorList>
    </citation>
    <scope>NUCLEOTIDE SEQUENCE [LARGE SCALE GENOMIC DNA]</scope>
    <source>
        <strain evidence="3">DSM 45237</strain>
    </source>
</reference>
<name>A0A1H5H672_9ACTN</name>
<protein>
    <submittedName>
        <fullName evidence="2">Uncharacterized protein</fullName>
    </submittedName>
</protein>
<dbReference type="RefSeq" id="WP_069110445.1">
    <property type="nucleotide sequence ID" value="NZ_FNUC01000003.1"/>
</dbReference>
<feature type="signal peptide" evidence="1">
    <location>
        <begin position="1"/>
        <end position="25"/>
    </location>
</feature>
<dbReference type="AlphaFoldDB" id="A0A1H5H672"/>
<proteinExistence type="predicted"/>
<gene>
    <name evidence="2" type="ORF">SAMN04488561_0747</name>
</gene>
<evidence type="ECO:0000313" key="2">
    <source>
        <dbReference type="EMBL" id="SEE22748.1"/>
    </source>
</evidence>
<dbReference type="OrthoDB" id="5178952at2"/>
<evidence type="ECO:0000313" key="3">
    <source>
        <dbReference type="Proteomes" id="UP000181980"/>
    </source>
</evidence>
<sequence>MRLIATALVLTLAAAGLAAAGPAAAAAAGAPIDCPVNMASVDTDGHYRAIRVSGSTGRAPSVTDYGAVTGLTSIRSLATGSLDADVSTPEESYRETTHLGTGTNVIFQLVARADATGSRATAQNLASRWGGFRRTVLASSLMPHQYLYGLHDNGSLYRYRVTYGDGSRPTLASAGHLPGFGTVRDITLIGRTSQYDALLANTTTGRLILVKIPVTTTMTATTTTIRSRTWQGFDHLAVGSCTDPAGGVVTTLIGTNSSAGAAYAYRLGFLRDATTPIEGLGQLAGTWHYPTLATVFEATSHPRGA</sequence>
<keyword evidence="1" id="KW-0732">Signal</keyword>
<accession>A0A1H5H672</accession>
<evidence type="ECO:0000256" key="1">
    <source>
        <dbReference type="SAM" id="SignalP"/>
    </source>
</evidence>